<proteinExistence type="predicted"/>
<evidence type="ECO:0000313" key="2">
    <source>
        <dbReference type="Proteomes" id="UP000287023"/>
    </source>
</evidence>
<comment type="caution">
    <text evidence="1">The sequence shown here is derived from an EMBL/GenBank/DDBJ whole genome shotgun (WGS) entry which is preliminary data.</text>
</comment>
<gene>
    <name evidence="1" type="ORF">ELY38_05230</name>
</gene>
<sequence length="68" mass="7681">MALAIEACKPIATAAVKSVVLRNFIEHSKRNLLLLDRRHRAQRSVNLARSFSCRFPATRTPLLLTHSI</sequence>
<dbReference type="EMBL" id="RZHF01000005">
    <property type="protein sequence ID" value="RUR33831.1"/>
    <property type="molecule type" value="Genomic_DNA"/>
</dbReference>
<reference evidence="1 2" key="1">
    <citation type="submission" date="2018-12" db="EMBL/GenBank/DDBJ databases">
        <title>three novel Halomonas strain isolated from plants.</title>
        <authorList>
            <person name="Sun C."/>
        </authorList>
    </citation>
    <scope>NUCLEOTIDE SEQUENCE [LARGE SCALE GENOMIC DNA]</scope>
    <source>
        <strain evidence="1 2">JCM 18142</strain>
    </source>
</reference>
<dbReference type="Proteomes" id="UP000287023">
    <property type="component" value="Unassembled WGS sequence"/>
</dbReference>
<accession>A0A3S1DTH7</accession>
<keyword evidence="2" id="KW-1185">Reference proteome</keyword>
<dbReference type="AlphaFoldDB" id="A0A3S1DTH7"/>
<name>A0A3S1DTH7_9GAMM</name>
<protein>
    <submittedName>
        <fullName evidence="1">Uncharacterized protein</fullName>
    </submittedName>
</protein>
<organism evidence="1 2">
    <name type="scientific">Vreelandella nanhaiensis</name>
    <dbReference type="NCBI Taxonomy" id="1258546"/>
    <lineage>
        <taxon>Bacteria</taxon>
        <taxon>Pseudomonadati</taxon>
        <taxon>Pseudomonadota</taxon>
        <taxon>Gammaproteobacteria</taxon>
        <taxon>Oceanospirillales</taxon>
        <taxon>Halomonadaceae</taxon>
        <taxon>Vreelandella</taxon>
    </lineage>
</organism>
<evidence type="ECO:0000313" key="1">
    <source>
        <dbReference type="EMBL" id="RUR33831.1"/>
    </source>
</evidence>